<evidence type="ECO:0000313" key="1">
    <source>
        <dbReference type="EMBL" id="MFC3912903.1"/>
    </source>
</evidence>
<dbReference type="Gene3D" id="3.40.190.10">
    <property type="entry name" value="Periplasmic binding protein-like II"/>
    <property type="match status" value="2"/>
</dbReference>
<dbReference type="Proteomes" id="UP001595692">
    <property type="component" value="Unassembled WGS sequence"/>
</dbReference>
<evidence type="ECO:0000313" key="2">
    <source>
        <dbReference type="Proteomes" id="UP001595692"/>
    </source>
</evidence>
<name>A0ABV8CLB1_9GAMM</name>
<dbReference type="EMBL" id="JBHSAF010000003">
    <property type="protein sequence ID" value="MFC3912903.1"/>
    <property type="molecule type" value="Genomic_DNA"/>
</dbReference>
<accession>A0ABV8CLB1</accession>
<organism evidence="1 2">
    <name type="scientific">Pseudaeromonas sharmana</name>
    <dbReference type="NCBI Taxonomy" id="328412"/>
    <lineage>
        <taxon>Bacteria</taxon>
        <taxon>Pseudomonadati</taxon>
        <taxon>Pseudomonadota</taxon>
        <taxon>Gammaproteobacteria</taxon>
        <taxon>Aeromonadales</taxon>
        <taxon>Aeromonadaceae</taxon>
        <taxon>Pseudaeromonas</taxon>
    </lineage>
</organism>
<protein>
    <submittedName>
        <fullName evidence="1">Substrate-binding periplasmic protein</fullName>
    </submittedName>
</protein>
<proteinExistence type="predicted"/>
<keyword evidence="2" id="KW-1185">Reference proteome</keyword>
<gene>
    <name evidence="1" type="ORF">ACFOSS_05425</name>
</gene>
<comment type="caution">
    <text evidence="1">The sequence shown here is derived from an EMBL/GenBank/DDBJ whole genome shotgun (WGS) entry which is preliminary data.</text>
</comment>
<dbReference type="PROSITE" id="PS51257">
    <property type="entry name" value="PROKAR_LIPOPROTEIN"/>
    <property type="match status" value="1"/>
</dbReference>
<sequence>MNKRGTRLWLGLWLWCLPWLAMACEVRYFQTEARYAYRTAVLKLLLDKTAEAGACPLRAEFTGVTQDRGLALLQEGRLDVVSMPTTMARERAMRPVRYDILAGLLGYRVLLINQQQQAAFAGVRTLQQLRAFTFGFGSQWADLPLLQYNGFDVVSTPHAEALFGMLARGRFEAFPRGLNEAWLELGEQQARYPTLMVEPTLALYYPWPVYFFVARENSALAERLQLGMQRALADGSLQALFLRYHGDLIRQARLGERRLFRLANPGLPPGTPESDTQWWLPVTDL</sequence>
<dbReference type="SUPFAM" id="SSF53850">
    <property type="entry name" value="Periplasmic binding protein-like II"/>
    <property type="match status" value="1"/>
</dbReference>
<reference evidence="2" key="1">
    <citation type="journal article" date="2019" name="Int. J. Syst. Evol. Microbiol.">
        <title>The Global Catalogue of Microorganisms (GCM) 10K type strain sequencing project: providing services to taxonomists for standard genome sequencing and annotation.</title>
        <authorList>
            <consortium name="The Broad Institute Genomics Platform"/>
            <consortium name="The Broad Institute Genome Sequencing Center for Infectious Disease"/>
            <person name="Wu L."/>
            <person name="Ma J."/>
        </authorList>
    </citation>
    <scope>NUCLEOTIDE SEQUENCE [LARGE SCALE GENOMIC DNA]</scope>
    <source>
        <strain evidence="2">CCUG 54939</strain>
    </source>
</reference>
<dbReference type="RefSeq" id="WP_377151117.1">
    <property type="nucleotide sequence ID" value="NZ_JBHSAF010000003.1"/>
</dbReference>